<dbReference type="InterPro" id="IPR058614">
    <property type="entry name" value="Ig_SMCHD1_5th"/>
</dbReference>
<protein>
    <submittedName>
        <fullName evidence="4">Structural maintenance of chromosomes flexible hinge domain-containing protein 1</fullName>
    </submittedName>
</protein>
<dbReference type="Pfam" id="PF26198">
    <property type="entry name" value="Ig_SMCHD1_6th"/>
    <property type="match status" value="1"/>
</dbReference>
<dbReference type="InterPro" id="IPR058615">
    <property type="entry name" value="Ig_SMCHD1_6th"/>
</dbReference>
<dbReference type="PANTHER" id="PTHR22640">
    <property type="entry name" value="STRUCTURAL MAINTENANCE OF CHROMOSOMES FLEXIBLE HINGE DOMAIN-CONTAINING PROTEIN 1"/>
    <property type="match status" value="1"/>
</dbReference>
<dbReference type="InterPro" id="IPR058617">
    <property type="entry name" value="Ig_SMCHD1_7th"/>
</dbReference>
<evidence type="ECO:0000259" key="3">
    <source>
        <dbReference type="Pfam" id="PF26201"/>
    </source>
</evidence>
<dbReference type="Proteomes" id="UP000018936">
    <property type="component" value="Unassembled WGS sequence"/>
</dbReference>
<dbReference type="EMBL" id="AZIM01001907">
    <property type="protein sequence ID" value="ETE65381.1"/>
    <property type="molecule type" value="Genomic_DNA"/>
</dbReference>
<accession>V8NTU3</accession>
<dbReference type="Pfam" id="PF26201">
    <property type="entry name" value="Ig_SMCHD1_7th"/>
    <property type="match status" value="1"/>
</dbReference>
<feature type="domain" description="SMCHD1 Ig-like" evidence="1">
    <location>
        <begin position="1"/>
        <end position="71"/>
    </location>
</feature>
<sequence length="372" mass="41776">MYDEGKREIKISPALAEKIKVSWTPKLNSKQLIQGLLPDVKVPTSVKDECCCLLTFSDERVSLASSFVVRPLADEPKHIKCKIKGPNIIKMGEKLQDEIEIMITDQHGNQIQSLTSSCMNALKISGNGLDKSELKTFWQQSTQTISVKGIKFEPGPPEFKELHIAWHDLSEYLKLSLTAGRPAKLGLLDWIEPDQAISVINGKELPKALAIQLYDEWNNLSDEPNVKIKLVKDNNIKIVPSNMLYQTNVTGTASFGVLSIHAPKGKYTLHFEASYNGNVLKSPVIKINVWPDPEKPVDLNVKYNENAIFTAGNTFPDFLVNVISEDGNNIKNINPGRICMKIKETENDENVSNRKQCVQQIDRQTFYICVQI</sequence>
<keyword evidence="5" id="KW-1185">Reference proteome</keyword>
<dbReference type="InterPro" id="IPR038892">
    <property type="entry name" value="SMCHD1"/>
</dbReference>
<feature type="domain" description="SMCHD1 Ig-like" evidence="3">
    <location>
        <begin position="296"/>
        <end position="352"/>
    </location>
</feature>
<organism evidence="4 5">
    <name type="scientific">Ophiophagus hannah</name>
    <name type="common">King cobra</name>
    <name type="synonym">Naja hannah</name>
    <dbReference type="NCBI Taxonomy" id="8665"/>
    <lineage>
        <taxon>Eukaryota</taxon>
        <taxon>Metazoa</taxon>
        <taxon>Chordata</taxon>
        <taxon>Craniata</taxon>
        <taxon>Vertebrata</taxon>
        <taxon>Euteleostomi</taxon>
        <taxon>Lepidosauria</taxon>
        <taxon>Squamata</taxon>
        <taxon>Bifurcata</taxon>
        <taxon>Unidentata</taxon>
        <taxon>Episquamata</taxon>
        <taxon>Toxicofera</taxon>
        <taxon>Serpentes</taxon>
        <taxon>Colubroidea</taxon>
        <taxon>Elapidae</taxon>
        <taxon>Elapinae</taxon>
        <taxon>Ophiophagus</taxon>
    </lineage>
</organism>
<dbReference type="PANTHER" id="PTHR22640:SF2">
    <property type="entry name" value="STRUCTURAL MAINTENANCE OF CHROMOSOMES FLEXIBLE HINGE DOMAIN-CONTAINING PROTEIN 1"/>
    <property type="match status" value="1"/>
</dbReference>
<dbReference type="OrthoDB" id="10036779at2759"/>
<evidence type="ECO:0000259" key="2">
    <source>
        <dbReference type="Pfam" id="PF26198"/>
    </source>
</evidence>
<evidence type="ECO:0000313" key="5">
    <source>
        <dbReference type="Proteomes" id="UP000018936"/>
    </source>
</evidence>
<reference evidence="4 5" key="1">
    <citation type="journal article" date="2013" name="Proc. Natl. Acad. Sci. U.S.A.">
        <title>The king cobra genome reveals dynamic gene evolution and adaptation in the snake venom system.</title>
        <authorList>
            <person name="Vonk F.J."/>
            <person name="Casewell N.R."/>
            <person name="Henkel C.V."/>
            <person name="Heimberg A.M."/>
            <person name="Jansen H.J."/>
            <person name="McCleary R.J."/>
            <person name="Kerkkamp H.M."/>
            <person name="Vos R.A."/>
            <person name="Guerreiro I."/>
            <person name="Calvete J.J."/>
            <person name="Wuster W."/>
            <person name="Woods A.E."/>
            <person name="Logan J.M."/>
            <person name="Harrison R.A."/>
            <person name="Castoe T.A."/>
            <person name="de Koning A.P."/>
            <person name="Pollock D.D."/>
            <person name="Yandell M."/>
            <person name="Calderon D."/>
            <person name="Renjifo C."/>
            <person name="Currier R.B."/>
            <person name="Salgado D."/>
            <person name="Pla D."/>
            <person name="Sanz L."/>
            <person name="Hyder A.S."/>
            <person name="Ribeiro J.M."/>
            <person name="Arntzen J.W."/>
            <person name="van den Thillart G.E."/>
            <person name="Boetzer M."/>
            <person name="Pirovano W."/>
            <person name="Dirks R.P."/>
            <person name="Spaink H.P."/>
            <person name="Duboule D."/>
            <person name="McGlinn E."/>
            <person name="Kini R.M."/>
            <person name="Richardson M.K."/>
        </authorList>
    </citation>
    <scope>NUCLEOTIDE SEQUENCE</scope>
    <source>
        <tissue evidence="4">Blood</tissue>
    </source>
</reference>
<comment type="caution">
    <text evidence="4">The sequence shown here is derived from an EMBL/GenBank/DDBJ whole genome shotgun (WGS) entry which is preliminary data.</text>
</comment>
<evidence type="ECO:0000313" key="4">
    <source>
        <dbReference type="EMBL" id="ETE65381.1"/>
    </source>
</evidence>
<proteinExistence type="predicted"/>
<name>V8NTU3_OPHHA</name>
<dbReference type="GO" id="GO:0006302">
    <property type="term" value="P:double-strand break repair"/>
    <property type="evidence" value="ECO:0007669"/>
    <property type="project" value="InterPro"/>
</dbReference>
<gene>
    <name evidence="4" type="primary">SMCHD1</name>
    <name evidence="4" type="ORF">L345_08843</name>
</gene>
<feature type="domain" description="SMCHD1 Ig-like" evidence="2">
    <location>
        <begin position="180"/>
        <end position="293"/>
    </location>
</feature>
<feature type="non-terminal residue" evidence="4">
    <location>
        <position position="1"/>
    </location>
</feature>
<evidence type="ECO:0000259" key="1">
    <source>
        <dbReference type="Pfam" id="PF26197"/>
    </source>
</evidence>
<dbReference type="AlphaFoldDB" id="V8NTU3"/>
<dbReference type="Pfam" id="PF26197">
    <property type="entry name" value="Ig_SMCHD1_5th"/>
    <property type="match status" value="1"/>
</dbReference>